<evidence type="ECO:0000256" key="17">
    <source>
        <dbReference type="ARBA" id="ARBA00060485"/>
    </source>
</evidence>
<keyword evidence="14 20" id="KW-0449">Lipoprotein</keyword>
<evidence type="ECO:0000256" key="2">
    <source>
        <dbReference type="ARBA" id="ARBA00011955"/>
    </source>
</evidence>
<gene>
    <name evidence="21" type="ORF">DI564_00150</name>
</gene>
<dbReference type="EMBL" id="QFPO01000001">
    <property type="protein sequence ID" value="PZQ19695.1"/>
    <property type="molecule type" value="Genomic_DNA"/>
</dbReference>
<keyword evidence="13" id="KW-0564">Palmitate</keyword>
<comment type="caution">
    <text evidence="21">The sequence shown here is derived from an EMBL/GenBank/DDBJ whole genome shotgun (WGS) entry which is preliminary data.</text>
</comment>
<dbReference type="InterPro" id="IPR003374">
    <property type="entry name" value="ApbE-like_sf"/>
</dbReference>
<evidence type="ECO:0000256" key="6">
    <source>
        <dbReference type="ARBA" id="ARBA00022630"/>
    </source>
</evidence>
<keyword evidence="12" id="KW-0472">Membrane</keyword>
<evidence type="ECO:0000256" key="8">
    <source>
        <dbReference type="ARBA" id="ARBA00022723"/>
    </source>
</evidence>
<evidence type="ECO:0000256" key="1">
    <source>
        <dbReference type="ARBA" id="ARBA00008282"/>
    </source>
</evidence>
<feature type="binding site" evidence="19">
    <location>
        <position position="289"/>
    </location>
    <ligand>
        <name>Mg(2+)</name>
        <dbReference type="ChEBI" id="CHEBI:18420"/>
    </ligand>
</feature>
<keyword evidence="7 18" id="KW-0808">Transferase</keyword>
<reference evidence="21 22" key="1">
    <citation type="submission" date="2017-08" db="EMBL/GenBank/DDBJ databases">
        <title>Infants hospitalized years apart are colonized by the same room-sourced microbial strains.</title>
        <authorList>
            <person name="Brooks B."/>
            <person name="Olm M.R."/>
            <person name="Firek B.A."/>
            <person name="Baker R."/>
            <person name="Thomas B.C."/>
            <person name="Morowitz M.J."/>
            <person name="Banfield J.F."/>
        </authorList>
    </citation>
    <scope>NUCLEOTIDE SEQUENCE [LARGE SCALE GENOMIC DNA]</scope>
    <source>
        <strain evidence="21">S2_005_003_R2_42</strain>
    </source>
</reference>
<evidence type="ECO:0000256" key="3">
    <source>
        <dbReference type="ARBA" id="ARBA00016337"/>
    </source>
</evidence>
<comment type="catalytic activity">
    <reaction evidence="16 18 20">
        <text>L-threonyl-[protein] + FAD = FMN-L-threonyl-[protein] + AMP + H(+)</text>
        <dbReference type="Rhea" id="RHEA:36847"/>
        <dbReference type="Rhea" id="RHEA-COMP:11060"/>
        <dbReference type="Rhea" id="RHEA-COMP:11061"/>
        <dbReference type="ChEBI" id="CHEBI:15378"/>
        <dbReference type="ChEBI" id="CHEBI:30013"/>
        <dbReference type="ChEBI" id="CHEBI:57692"/>
        <dbReference type="ChEBI" id="CHEBI:74257"/>
        <dbReference type="ChEBI" id="CHEBI:456215"/>
        <dbReference type="EC" id="2.7.1.180"/>
    </reaction>
</comment>
<dbReference type="PROSITE" id="PS51257">
    <property type="entry name" value="PROKAR_LIPOPROTEIN"/>
    <property type="match status" value="1"/>
</dbReference>
<evidence type="ECO:0000256" key="20">
    <source>
        <dbReference type="RuleBase" id="RU363002"/>
    </source>
</evidence>
<evidence type="ECO:0000256" key="16">
    <source>
        <dbReference type="ARBA" id="ARBA00048540"/>
    </source>
</evidence>
<dbReference type="Proteomes" id="UP000249046">
    <property type="component" value="Unassembled WGS sequence"/>
</dbReference>
<evidence type="ECO:0000256" key="10">
    <source>
        <dbReference type="ARBA" id="ARBA00022827"/>
    </source>
</evidence>
<keyword evidence="10 18" id="KW-0274">FAD</keyword>
<evidence type="ECO:0000256" key="18">
    <source>
        <dbReference type="PIRNR" id="PIRNR006268"/>
    </source>
</evidence>
<organism evidence="21 22">
    <name type="scientific">Rhodanobacter denitrificans</name>
    <dbReference type="NCBI Taxonomy" id="666685"/>
    <lineage>
        <taxon>Bacteria</taxon>
        <taxon>Pseudomonadati</taxon>
        <taxon>Pseudomonadota</taxon>
        <taxon>Gammaproteobacteria</taxon>
        <taxon>Lysobacterales</taxon>
        <taxon>Rhodanobacteraceae</taxon>
        <taxon>Rhodanobacter</taxon>
    </lineage>
</organism>
<accession>A0A2W5KYB3</accession>
<evidence type="ECO:0000313" key="22">
    <source>
        <dbReference type="Proteomes" id="UP000249046"/>
    </source>
</evidence>
<dbReference type="GO" id="GO:0046872">
    <property type="term" value="F:metal ion binding"/>
    <property type="evidence" value="ECO:0007669"/>
    <property type="project" value="UniProtKB-UniRule"/>
</dbReference>
<dbReference type="GO" id="GO:0005886">
    <property type="term" value="C:plasma membrane"/>
    <property type="evidence" value="ECO:0007669"/>
    <property type="project" value="UniProtKB-SubCell"/>
</dbReference>
<evidence type="ECO:0000256" key="15">
    <source>
        <dbReference type="ARBA" id="ARBA00031306"/>
    </source>
</evidence>
<protein>
    <recommendedName>
        <fullName evidence="3 18">FAD:protein FMN transferase</fullName>
        <ecNumber evidence="2 18">2.7.1.180</ecNumber>
    </recommendedName>
    <alternativeName>
        <fullName evidence="15 18">Flavin transferase</fullName>
    </alternativeName>
</protein>
<evidence type="ECO:0000256" key="19">
    <source>
        <dbReference type="PIRSR" id="PIRSR006268-2"/>
    </source>
</evidence>
<dbReference type="PANTHER" id="PTHR30040">
    <property type="entry name" value="THIAMINE BIOSYNTHESIS LIPOPROTEIN APBE"/>
    <property type="match status" value="1"/>
</dbReference>
<evidence type="ECO:0000256" key="13">
    <source>
        <dbReference type="ARBA" id="ARBA00023139"/>
    </source>
</evidence>
<name>A0A2W5KYB3_9GAMM</name>
<dbReference type="SUPFAM" id="SSF143631">
    <property type="entry name" value="ApbE-like"/>
    <property type="match status" value="1"/>
</dbReference>
<comment type="function">
    <text evidence="20">Flavin transferase that catalyzes the transfer of the FMN moiety of FAD and its covalent binding to the hydroxyl group of a threonine residue in a target flavoprotein.</text>
</comment>
<dbReference type="GO" id="GO:0016740">
    <property type="term" value="F:transferase activity"/>
    <property type="evidence" value="ECO:0007669"/>
    <property type="project" value="UniProtKB-UniRule"/>
</dbReference>
<dbReference type="PANTHER" id="PTHR30040:SF2">
    <property type="entry name" value="FAD:PROTEIN FMN TRANSFERASE"/>
    <property type="match status" value="1"/>
</dbReference>
<keyword evidence="4" id="KW-1003">Cell membrane</keyword>
<evidence type="ECO:0000256" key="11">
    <source>
        <dbReference type="ARBA" id="ARBA00022842"/>
    </source>
</evidence>
<keyword evidence="9" id="KW-0732">Signal</keyword>
<evidence type="ECO:0000256" key="12">
    <source>
        <dbReference type="ARBA" id="ARBA00023136"/>
    </source>
</evidence>
<keyword evidence="6 18" id="KW-0285">Flavoprotein</keyword>
<evidence type="ECO:0000256" key="9">
    <source>
        <dbReference type="ARBA" id="ARBA00022729"/>
    </source>
</evidence>
<sequence length="346" mass="37287">MKTALLLIALVLCGCAGSPRLETLHGKTMGTTWSVKYLRPAAVDADRLALDLQHELDTVVAQMSTWQADSDLGRYNRAPAQTWQTLPVEFYTVLERALQLAHDTDGAYDPTVGALVDLWGFGPVRREREPPSDEAIAAARARVGWQRVRLDPAGRRVWQPGGIQLDLSSIAKGFGVDQVARRLDAAGVSSYLVEVGGELRGRGRRPDGAPWQVAIERPDAAAGAVQRLDEVERVLPLDDRALATSGDYRHVFEDHGTVYSHHIDPRSGRPVTHRLASVTVAAREAVDADPLGTTIMVLGPEAGMAYAVEHGLAVLLIVRSDGGLEERLSPAFAALLGESAHAGNVP</sequence>
<dbReference type="EC" id="2.7.1.180" evidence="2 18"/>
<keyword evidence="5 20" id="KW-0997">Cell inner membrane</keyword>
<comment type="subcellular location">
    <subcellularLocation>
        <location evidence="17 20">Cell inner membrane</location>
        <topology evidence="17 20">Lipid-anchor</topology>
        <orientation evidence="17 20">Periplasmic side</orientation>
    </subcellularLocation>
</comment>
<dbReference type="FunFam" id="3.10.520.10:FF:000001">
    <property type="entry name" value="FAD:protein FMN transferase"/>
    <property type="match status" value="1"/>
</dbReference>
<dbReference type="PIRSF" id="PIRSF006268">
    <property type="entry name" value="ApbE"/>
    <property type="match status" value="1"/>
</dbReference>
<proteinExistence type="inferred from homology"/>
<dbReference type="Pfam" id="PF02424">
    <property type="entry name" value="ApbE"/>
    <property type="match status" value="1"/>
</dbReference>
<comment type="similarity">
    <text evidence="1 18 20">Belongs to the ApbE family.</text>
</comment>
<evidence type="ECO:0000256" key="7">
    <source>
        <dbReference type="ARBA" id="ARBA00022679"/>
    </source>
</evidence>
<evidence type="ECO:0000256" key="4">
    <source>
        <dbReference type="ARBA" id="ARBA00022475"/>
    </source>
</evidence>
<feature type="binding site" evidence="19">
    <location>
        <position position="293"/>
    </location>
    <ligand>
        <name>Mg(2+)</name>
        <dbReference type="ChEBI" id="CHEBI:18420"/>
    </ligand>
</feature>
<dbReference type="AlphaFoldDB" id="A0A2W5KYB3"/>
<dbReference type="InterPro" id="IPR024932">
    <property type="entry name" value="ApbE"/>
</dbReference>
<dbReference type="Gene3D" id="3.10.520.10">
    <property type="entry name" value="ApbE-like domains"/>
    <property type="match status" value="1"/>
</dbReference>
<evidence type="ECO:0000256" key="5">
    <source>
        <dbReference type="ARBA" id="ARBA00022519"/>
    </source>
</evidence>
<keyword evidence="11 18" id="KW-0460">Magnesium</keyword>
<evidence type="ECO:0000313" key="21">
    <source>
        <dbReference type="EMBL" id="PZQ19695.1"/>
    </source>
</evidence>
<feature type="binding site" evidence="19">
    <location>
        <position position="169"/>
    </location>
    <ligand>
        <name>Mg(2+)</name>
        <dbReference type="ChEBI" id="CHEBI:18420"/>
    </ligand>
</feature>
<keyword evidence="8 18" id="KW-0479">Metal-binding</keyword>
<comment type="cofactor">
    <cofactor evidence="19">
        <name>Mg(2+)</name>
        <dbReference type="ChEBI" id="CHEBI:18420"/>
    </cofactor>
    <cofactor evidence="19">
        <name>Mn(2+)</name>
        <dbReference type="ChEBI" id="CHEBI:29035"/>
    </cofactor>
    <text evidence="19">Magnesium. Can also use manganese.</text>
</comment>
<evidence type="ECO:0000256" key="14">
    <source>
        <dbReference type="ARBA" id="ARBA00023288"/>
    </source>
</evidence>